<accession>A0A973WKN3</accession>
<evidence type="ECO:0000313" key="7">
    <source>
        <dbReference type="EMBL" id="NVL05537.1"/>
    </source>
</evidence>
<gene>
    <name evidence="7" type="ORF">HU230_07370</name>
</gene>
<evidence type="ECO:0000256" key="5">
    <source>
        <dbReference type="ARBA" id="ARBA00022734"/>
    </source>
</evidence>
<evidence type="ECO:0000256" key="1">
    <source>
        <dbReference type="ARBA" id="ARBA00004167"/>
    </source>
</evidence>
<keyword evidence="4" id="KW-0472">Membrane</keyword>
<protein>
    <recommendedName>
        <fullName evidence="3">Lectin-like protein BA14k</fullName>
    </recommendedName>
</protein>
<reference evidence="7" key="1">
    <citation type="submission" date="2020-06" db="EMBL/GenBank/DDBJ databases">
        <title>Whole Genome Sequence of Bradyrhizobium sp. Strain 66S1MB.</title>
        <authorList>
            <person name="Bromfield E."/>
            <person name="Cloutier S."/>
        </authorList>
    </citation>
    <scope>NUCLEOTIDE SEQUENCE</scope>
    <source>
        <strain evidence="7">66S1MB</strain>
    </source>
</reference>
<comment type="caution">
    <text evidence="7">The sequence shown here is derived from an EMBL/GenBank/DDBJ whole genome shotgun (WGS) entry which is preliminary data.</text>
</comment>
<keyword evidence="4" id="KW-1003">Cell membrane</keyword>
<dbReference type="EMBL" id="JABWSX010000001">
    <property type="protein sequence ID" value="NVL05537.1"/>
    <property type="molecule type" value="Genomic_DNA"/>
</dbReference>
<comment type="subcellular location">
    <subcellularLocation>
        <location evidence="1">Membrane</location>
        <topology evidence="1">Single-pass membrane protein</topology>
    </subcellularLocation>
</comment>
<proteinExistence type="inferred from homology"/>
<dbReference type="GO" id="GO:0016020">
    <property type="term" value="C:membrane"/>
    <property type="evidence" value="ECO:0007669"/>
    <property type="project" value="UniProtKB-SubCell"/>
</dbReference>
<evidence type="ECO:0000256" key="4">
    <source>
        <dbReference type="ARBA" id="ARBA00022475"/>
    </source>
</evidence>
<dbReference type="Pfam" id="PF07886">
    <property type="entry name" value="BA14K"/>
    <property type="match status" value="1"/>
</dbReference>
<evidence type="ECO:0000256" key="2">
    <source>
        <dbReference type="ARBA" id="ARBA00010270"/>
    </source>
</evidence>
<evidence type="ECO:0000256" key="6">
    <source>
        <dbReference type="ARBA" id="ARBA00025321"/>
    </source>
</evidence>
<keyword evidence="5" id="KW-0430">Lectin</keyword>
<dbReference type="InterPro" id="IPR012413">
    <property type="entry name" value="BA14K"/>
</dbReference>
<organism evidence="7">
    <name type="scientific">Bradyrhizobium quebecense</name>
    <dbReference type="NCBI Taxonomy" id="2748629"/>
    <lineage>
        <taxon>Bacteria</taxon>
        <taxon>Pseudomonadati</taxon>
        <taxon>Pseudomonadota</taxon>
        <taxon>Alphaproteobacteria</taxon>
        <taxon>Hyphomicrobiales</taxon>
        <taxon>Nitrobacteraceae</taxon>
        <taxon>Bradyrhizobium</taxon>
    </lineage>
</organism>
<evidence type="ECO:0000256" key="3">
    <source>
        <dbReference type="ARBA" id="ARBA00020552"/>
    </source>
</evidence>
<comment type="similarity">
    <text evidence="2">Belongs to the BA14k family.</text>
</comment>
<dbReference type="GO" id="GO:0030246">
    <property type="term" value="F:carbohydrate binding"/>
    <property type="evidence" value="ECO:0007669"/>
    <property type="project" value="UniProtKB-KW"/>
</dbReference>
<sequence length="32" mass="3711">MLRTQRRSAGVVTFDPVSGTYLGRNGRRHYCR</sequence>
<name>A0A973WKN3_9BRAD</name>
<comment type="function">
    <text evidence="6">Has immunoglobulin-binding and hemagglutination properties, and can bind to mannose. Essential for virulence. May be involved in LPS biosynthesis or polysaccharide transport.</text>
</comment>
<dbReference type="AlphaFoldDB" id="A0A973WKN3"/>